<dbReference type="SUPFAM" id="SSF57850">
    <property type="entry name" value="RING/U-box"/>
    <property type="match status" value="2"/>
</dbReference>
<evidence type="ECO:0000256" key="3">
    <source>
        <dbReference type="ARBA" id="ARBA00022679"/>
    </source>
</evidence>
<evidence type="ECO:0000313" key="11">
    <source>
        <dbReference type="EMBL" id="KAH8100559.1"/>
    </source>
</evidence>
<comment type="caution">
    <text evidence="11">The sequence shown here is derived from an EMBL/GenBank/DDBJ whole genome shotgun (WGS) entry which is preliminary data.</text>
</comment>
<dbReference type="AlphaFoldDB" id="A0A8K0UNC3"/>
<gene>
    <name evidence="11" type="ORF">BXZ70DRAFT_158368</name>
</gene>
<feature type="compositionally biased region" description="Basic and acidic residues" evidence="9">
    <location>
        <begin position="102"/>
        <end position="128"/>
    </location>
</feature>
<dbReference type="EMBL" id="JAEVFJ010000015">
    <property type="protein sequence ID" value="KAH8100559.1"/>
    <property type="molecule type" value="Genomic_DNA"/>
</dbReference>
<keyword evidence="7" id="KW-0833">Ubl conjugation pathway</keyword>
<evidence type="ECO:0000256" key="5">
    <source>
        <dbReference type="ARBA" id="ARBA00022737"/>
    </source>
</evidence>
<dbReference type="InterPro" id="IPR031127">
    <property type="entry name" value="E3_UB_ligase_RBR"/>
</dbReference>
<reference evidence="11" key="1">
    <citation type="journal article" date="2021" name="New Phytol.">
        <title>Evolutionary innovations through gain and loss of genes in the ectomycorrhizal Boletales.</title>
        <authorList>
            <person name="Wu G."/>
            <person name="Miyauchi S."/>
            <person name="Morin E."/>
            <person name="Kuo A."/>
            <person name="Drula E."/>
            <person name="Varga T."/>
            <person name="Kohler A."/>
            <person name="Feng B."/>
            <person name="Cao Y."/>
            <person name="Lipzen A."/>
            <person name="Daum C."/>
            <person name="Hundley H."/>
            <person name="Pangilinan J."/>
            <person name="Johnson J."/>
            <person name="Barry K."/>
            <person name="LaButti K."/>
            <person name="Ng V."/>
            <person name="Ahrendt S."/>
            <person name="Min B."/>
            <person name="Choi I.G."/>
            <person name="Park H."/>
            <person name="Plett J.M."/>
            <person name="Magnuson J."/>
            <person name="Spatafora J.W."/>
            <person name="Nagy L.G."/>
            <person name="Henrissat B."/>
            <person name="Grigoriev I.V."/>
            <person name="Yang Z.L."/>
            <person name="Xu J."/>
            <person name="Martin F.M."/>
        </authorList>
    </citation>
    <scope>NUCLEOTIDE SEQUENCE</scope>
    <source>
        <strain evidence="11">KKN 215</strain>
    </source>
</reference>
<evidence type="ECO:0000256" key="8">
    <source>
        <dbReference type="ARBA" id="ARBA00022833"/>
    </source>
</evidence>
<name>A0A8K0UNC3_9AGAR</name>
<feature type="compositionally biased region" description="Low complexity" evidence="9">
    <location>
        <begin position="135"/>
        <end position="145"/>
    </location>
</feature>
<dbReference type="GO" id="GO:0008270">
    <property type="term" value="F:zinc ion binding"/>
    <property type="evidence" value="ECO:0007669"/>
    <property type="project" value="UniProtKB-KW"/>
</dbReference>
<dbReference type="InterPro" id="IPR044066">
    <property type="entry name" value="TRIAD_supradom"/>
</dbReference>
<keyword evidence="12" id="KW-1185">Reference proteome</keyword>
<dbReference type="OrthoDB" id="9977870at2759"/>
<evidence type="ECO:0000256" key="2">
    <source>
        <dbReference type="ARBA" id="ARBA00012251"/>
    </source>
</evidence>
<dbReference type="Proteomes" id="UP000813824">
    <property type="component" value="Unassembled WGS sequence"/>
</dbReference>
<keyword evidence="4" id="KW-0479">Metal-binding</keyword>
<evidence type="ECO:0000256" key="7">
    <source>
        <dbReference type="ARBA" id="ARBA00022786"/>
    </source>
</evidence>
<keyword evidence="3" id="KW-0808">Transferase</keyword>
<keyword evidence="6" id="KW-0863">Zinc-finger</keyword>
<dbReference type="Pfam" id="PF01485">
    <property type="entry name" value="IBR"/>
    <property type="match status" value="1"/>
</dbReference>
<evidence type="ECO:0000259" key="10">
    <source>
        <dbReference type="PROSITE" id="PS51873"/>
    </source>
</evidence>
<dbReference type="GO" id="GO:0061630">
    <property type="term" value="F:ubiquitin protein ligase activity"/>
    <property type="evidence" value="ECO:0007669"/>
    <property type="project" value="UniProtKB-EC"/>
</dbReference>
<keyword evidence="8" id="KW-0862">Zinc</keyword>
<feature type="region of interest" description="Disordered" evidence="9">
    <location>
        <begin position="102"/>
        <end position="159"/>
    </location>
</feature>
<evidence type="ECO:0000256" key="9">
    <source>
        <dbReference type="SAM" id="MobiDB-lite"/>
    </source>
</evidence>
<evidence type="ECO:0000256" key="6">
    <source>
        <dbReference type="ARBA" id="ARBA00022771"/>
    </source>
</evidence>
<dbReference type="PANTHER" id="PTHR11685">
    <property type="entry name" value="RBR FAMILY RING FINGER AND IBR DOMAIN-CONTAINING"/>
    <property type="match status" value="1"/>
</dbReference>
<feature type="domain" description="RING-type" evidence="10">
    <location>
        <begin position="164"/>
        <end position="351"/>
    </location>
</feature>
<organism evidence="11 12">
    <name type="scientific">Cristinia sonorae</name>
    <dbReference type="NCBI Taxonomy" id="1940300"/>
    <lineage>
        <taxon>Eukaryota</taxon>
        <taxon>Fungi</taxon>
        <taxon>Dikarya</taxon>
        <taxon>Basidiomycota</taxon>
        <taxon>Agaricomycotina</taxon>
        <taxon>Agaricomycetes</taxon>
        <taxon>Agaricomycetidae</taxon>
        <taxon>Agaricales</taxon>
        <taxon>Pleurotineae</taxon>
        <taxon>Stephanosporaceae</taxon>
        <taxon>Cristinia</taxon>
    </lineage>
</organism>
<protein>
    <recommendedName>
        <fullName evidence="2">RBR-type E3 ubiquitin transferase</fullName>
        <ecNumber evidence="2">2.3.2.31</ecNumber>
    </recommendedName>
</protein>
<dbReference type="CDD" id="cd22584">
    <property type="entry name" value="Rcat_RBR_unk"/>
    <property type="match status" value="1"/>
</dbReference>
<comment type="catalytic activity">
    <reaction evidence="1">
        <text>[E2 ubiquitin-conjugating enzyme]-S-ubiquitinyl-L-cysteine + [acceptor protein]-L-lysine = [E2 ubiquitin-conjugating enzyme]-L-cysteine + [acceptor protein]-N(6)-ubiquitinyl-L-lysine.</text>
        <dbReference type="EC" id="2.3.2.31"/>
    </reaction>
</comment>
<keyword evidence="5" id="KW-0677">Repeat</keyword>
<accession>A0A8K0UNC3</accession>
<dbReference type="InterPro" id="IPR002867">
    <property type="entry name" value="IBR_dom"/>
</dbReference>
<sequence>MMADLPNPVYGGLEDLIQYITHLHLDDIEDLQARNAEDDTSLSDEELAKLIFAQEAESLLNITRDHIAGPSAAGSQDLIEELIAMEEMARFDHEVALAIAEDRPIPMRPESTRLGRRDRPLRPPSHNESEDDSDASTVISSSASDLENETSEPRAEPPTFDLPVPYDCTACGDLILGPVIHTLCGHTYDLGCLEVMFRKATTDESLFPPKCCQISIPLSDVEEYLDQDLVDLIGKKFVEFSTPDRVYCARSTCSAFLGPASTKVSALYCLECTSTTCGLCKEESHLGRLCTADLSKDVLDMATKEGWQRCSSCKHLVELNHGCFHITCICKAQFCYLCAAPWKTCNCPQFDEGRL</sequence>
<dbReference type="EC" id="2.3.2.31" evidence="2"/>
<evidence type="ECO:0000256" key="1">
    <source>
        <dbReference type="ARBA" id="ARBA00001798"/>
    </source>
</evidence>
<evidence type="ECO:0000313" key="12">
    <source>
        <dbReference type="Proteomes" id="UP000813824"/>
    </source>
</evidence>
<dbReference type="PROSITE" id="PS51873">
    <property type="entry name" value="TRIAD"/>
    <property type="match status" value="1"/>
</dbReference>
<dbReference type="GO" id="GO:0016567">
    <property type="term" value="P:protein ubiquitination"/>
    <property type="evidence" value="ECO:0007669"/>
    <property type="project" value="InterPro"/>
</dbReference>
<dbReference type="Gene3D" id="1.20.120.1750">
    <property type="match status" value="1"/>
</dbReference>
<proteinExistence type="predicted"/>
<evidence type="ECO:0000256" key="4">
    <source>
        <dbReference type="ARBA" id="ARBA00022723"/>
    </source>
</evidence>